<accession>A0A1L9TKX7</accession>
<sequence length="291" mass="32730">SCPSCLASCTCTLTSISTLLLLLLLPFIVTLHNMPDHQPHQHTPKMPSAPEITLTDKNQPFDVTLDKFLPYPQDPIHLFQMLHETQVQMQSVIDDLVEELEEAVEELECIQADQQKPKCQKSSLEERLTSDIACLDAALANLLAAQATNQHNAIWLQQETNKAVKFIGSMAIALIDMIPKYFPRAARDELKRIFQHAELSLEKADFPSETDNPQLRFRLSLADEIAYKQAKSKALTSKEVSEEPGVATPDSDILMEEEHDPYQALDAVTAQDKENEARERVGRTVLDELGW</sequence>
<evidence type="ECO:0000256" key="3">
    <source>
        <dbReference type="SAM" id="SignalP"/>
    </source>
</evidence>
<gene>
    <name evidence="4" type="ORF">ASPSYDRAFT_921131</name>
</gene>
<feature type="region of interest" description="Disordered" evidence="2">
    <location>
        <begin position="233"/>
        <end position="255"/>
    </location>
</feature>
<proteinExistence type="predicted"/>
<keyword evidence="3" id="KW-0732">Signal</keyword>
<keyword evidence="5" id="KW-1185">Reference proteome</keyword>
<reference evidence="5" key="1">
    <citation type="journal article" date="2017" name="Genome Biol.">
        <title>Comparative genomics reveals high biological diversity and specific adaptations in the industrially and medically important fungal genus Aspergillus.</title>
        <authorList>
            <person name="de Vries R.P."/>
            <person name="Riley R."/>
            <person name="Wiebenga A."/>
            <person name="Aguilar-Osorio G."/>
            <person name="Amillis S."/>
            <person name="Uchima C.A."/>
            <person name="Anderluh G."/>
            <person name="Asadollahi M."/>
            <person name="Askin M."/>
            <person name="Barry K."/>
            <person name="Battaglia E."/>
            <person name="Bayram O."/>
            <person name="Benocci T."/>
            <person name="Braus-Stromeyer S.A."/>
            <person name="Caldana C."/>
            <person name="Canovas D."/>
            <person name="Cerqueira G.C."/>
            <person name="Chen F."/>
            <person name="Chen W."/>
            <person name="Choi C."/>
            <person name="Clum A."/>
            <person name="Dos Santos R.A."/>
            <person name="Damasio A.R."/>
            <person name="Diallinas G."/>
            <person name="Emri T."/>
            <person name="Fekete E."/>
            <person name="Flipphi M."/>
            <person name="Freyberg S."/>
            <person name="Gallo A."/>
            <person name="Gournas C."/>
            <person name="Habgood R."/>
            <person name="Hainaut M."/>
            <person name="Harispe M.L."/>
            <person name="Henrissat B."/>
            <person name="Hilden K.S."/>
            <person name="Hope R."/>
            <person name="Hossain A."/>
            <person name="Karabika E."/>
            <person name="Karaffa L."/>
            <person name="Karanyi Z."/>
            <person name="Krasevec N."/>
            <person name="Kuo A."/>
            <person name="Kusch H."/>
            <person name="LaButti K."/>
            <person name="Lagendijk E.L."/>
            <person name="Lapidus A."/>
            <person name="Levasseur A."/>
            <person name="Lindquist E."/>
            <person name="Lipzen A."/>
            <person name="Logrieco A.F."/>
            <person name="MacCabe A."/>
            <person name="Maekelae M.R."/>
            <person name="Malavazi I."/>
            <person name="Melin P."/>
            <person name="Meyer V."/>
            <person name="Mielnichuk N."/>
            <person name="Miskei M."/>
            <person name="Molnar A.P."/>
            <person name="Mule G."/>
            <person name="Ngan C.Y."/>
            <person name="Orejas M."/>
            <person name="Orosz E."/>
            <person name="Ouedraogo J.P."/>
            <person name="Overkamp K.M."/>
            <person name="Park H.-S."/>
            <person name="Perrone G."/>
            <person name="Piumi F."/>
            <person name="Punt P.J."/>
            <person name="Ram A.F."/>
            <person name="Ramon A."/>
            <person name="Rauscher S."/>
            <person name="Record E."/>
            <person name="Riano-Pachon D.M."/>
            <person name="Robert V."/>
            <person name="Roehrig J."/>
            <person name="Ruller R."/>
            <person name="Salamov A."/>
            <person name="Salih N.S."/>
            <person name="Samson R.A."/>
            <person name="Sandor E."/>
            <person name="Sanguinetti M."/>
            <person name="Schuetze T."/>
            <person name="Sepcic K."/>
            <person name="Shelest E."/>
            <person name="Sherlock G."/>
            <person name="Sophianopoulou V."/>
            <person name="Squina F.M."/>
            <person name="Sun H."/>
            <person name="Susca A."/>
            <person name="Todd R.B."/>
            <person name="Tsang A."/>
            <person name="Unkles S.E."/>
            <person name="van de Wiele N."/>
            <person name="van Rossen-Uffink D."/>
            <person name="Oliveira J.V."/>
            <person name="Vesth T.C."/>
            <person name="Visser J."/>
            <person name="Yu J.-H."/>
            <person name="Zhou M."/>
            <person name="Andersen M.R."/>
            <person name="Archer D.B."/>
            <person name="Baker S.E."/>
            <person name="Benoit I."/>
            <person name="Brakhage A.A."/>
            <person name="Braus G.H."/>
            <person name="Fischer R."/>
            <person name="Frisvad J.C."/>
            <person name="Goldman G.H."/>
            <person name="Houbraken J."/>
            <person name="Oakley B."/>
            <person name="Pocsi I."/>
            <person name="Scazzocchio C."/>
            <person name="Seiboth B."/>
            <person name="vanKuyk P.A."/>
            <person name="Wortman J."/>
            <person name="Dyer P.S."/>
            <person name="Grigoriev I.V."/>
        </authorList>
    </citation>
    <scope>NUCLEOTIDE SEQUENCE [LARGE SCALE GENOMIC DNA]</scope>
    <source>
        <strain evidence="5">CBS 593.65</strain>
    </source>
</reference>
<keyword evidence="1" id="KW-0175">Coiled coil</keyword>
<organism evidence="4 5">
    <name type="scientific">Aspergillus sydowii CBS 593.65</name>
    <dbReference type="NCBI Taxonomy" id="1036612"/>
    <lineage>
        <taxon>Eukaryota</taxon>
        <taxon>Fungi</taxon>
        <taxon>Dikarya</taxon>
        <taxon>Ascomycota</taxon>
        <taxon>Pezizomycotina</taxon>
        <taxon>Eurotiomycetes</taxon>
        <taxon>Eurotiomycetidae</taxon>
        <taxon>Eurotiales</taxon>
        <taxon>Aspergillaceae</taxon>
        <taxon>Aspergillus</taxon>
        <taxon>Aspergillus subgen. Nidulantes</taxon>
    </lineage>
</organism>
<dbReference type="EMBL" id="KV878585">
    <property type="protein sequence ID" value="OJJ60078.1"/>
    <property type="molecule type" value="Genomic_DNA"/>
</dbReference>
<dbReference type="OrthoDB" id="10594251at2759"/>
<name>A0A1L9TKX7_9EURO</name>
<evidence type="ECO:0000313" key="5">
    <source>
        <dbReference type="Proteomes" id="UP000184356"/>
    </source>
</evidence>
<feature type="non-terminal residue" evidence="4">
    <location>
        <position position="1"/>
    </location>
</feature>
<dbReference type="VEuPathDB" id="FungiDB:ASPSYDRAFT_921131"/>
<feature type="chain" id="PRO_5013381528" evidence="3">
    <location>
        <begin position="31"/>
        <end position="291"/>
    </location>
</feature>
<dbReference type="Proteomes" id="UP000184356">
    <property type="component" value="Unassembled WGS sequence"/>
</dbReference>
<dbReference type="RefSeq" id="XP_040703884.1">
    <property type="nucleotide sequence ID" value="XM_040852608.1"/>
</dbReference>
<feature type="coiled-coil region" evidence="1">
    <location>
        <begin position="86"/>
        <end position="113"/>
    </location>
</feature>
<protein>
    <submittedName>
        <fullName evidence="4">Uncharacterized protein</fullName>
    </submittedName>
</protein>
<dbReference type="GeneID" id="63768681"/>
<evidence type="ECO:0000313" key="4">
    <source>
        <dbReference type="EMBL" id="OJJ60078.1"/>
    </source>
</evidence>
<dbReference type="AlphaFoldDB" id="A0A1L9TKX7"/>
<feature type="signal peptide" evidence="3">
    <location>
        <begin position="1"/>
        <end position="30"/>
    </location>
</feature>
<evidence type="ECO:0000256" key="1">
    <source>
        <dbReference type="SAM" id="Coils"/>
    </source>
</evidence>
<evidence type="ECO:0000256" key="2">
    <source>
        <dbReference type="SAM" id="MobiDB-lite"/>
    </source>
</evidence>